<evidence type="ECO:0000259" key="6">
    <source>
        <dbReference type="Pfam" id="PF00881"/>
    </source>
</evidence>
<sequence length="224" mass="24793">MDVCEAIRSRFTCRAFRPTPVPQATVAAILELAGRAPSGGNLQPWRVWALAGDDLEALKAKVRAQTAAGQLFEGEVEYAIYPEPLKEPYAGRRFRNGEAWYGALGIARDDMAARIRQVSANFELYGAPVGLFLAVDRRMGPPQWADLGLFLQTLMLAAKGHDLDTAPLEAWSLWPRTVREHLGMPDELMLFCAVALGEADREARANGFRAEREPLEAFATFRGF</sequence>
<evidence type="ECO:0000313" key="7">
    <source>
        <dbReference type="EMBL" id="RAK64265.1"/>
    </source>
</evidence>
<dbReference type="Gene3D" id="3.40.109.10">
    <property type="entry name" value="NADH Oxidase"/>
    <property type="match status" value="1"/>
</dbReference>
<dbReference type="Pfam" id="PF00881">
    <property type="entry name" value="Nitroreductase"/>
    <property type="match status" value="1"/>
</dbReference>
<dbReference type="PANTHER" id="PTHR43673:SF2">
    <property type="entry name" value="NITROREDUCTASE"/>
    <property type="match status" value="1"/>
</dbReference>
<evidence type="ECO:0000256" key="2">
    <source>
        <dbReference type="ARBA" id="ARBA00007118"/>
    </source>
</evidence>
<dbReference type="OrthoDB" id="9802510at2"/>
<dbReference type="Proteomes" id="UP000249524">
    <property type="component" value="Unassembled WGS sequence"/>
</dbReference>
<dbReference type="GO" id="GO:0016491">
    <property type="term" value="F:oxidoreductase activity"/>
    <property type="evidence" value="ECO:0007669"/>
    <property type="project" value="UniProtKB-KW"/>
</dbReference>
<evidence type="ECO:0000313" key="8">
    <source>
        <dbReference type="Proteomes" id="UP000249524"/>
    </source>
</evidence>
<comment type="caution">
    <text evidence="7">The sequence shown here is derived from an EMBL/GenBank/DDBJ whole genome shotgun (WGS) entry which is preliminary data.</text>
</comment>
<comment type="similarity">
    <text evidence="2">Belongs to the nitroreductase family.</text>
</comment>
<keyword evidence="8" id="KW-1185">Reference proteome</keyword>
<keyword evidence="3" id="KW-0285">Flavoprotein</keyword>
<keyword evidence="4" id="KW-0288">FMN</keyword>
<protein>
    <submittedName>
        <fullName evidence="7">Nitroreductase</fullName>
    </submittedName>
</protein>
<dbReference type="RefSeq" id="WP_111276652.1">
    <property type="nucleotide sequence ID" value="NZ_QFYS01000006.1"/>
</dbReference>
<comment type="cofactor">
    <cofactor evidence="1">
        <name>FMN</name>
        <dbReference type="ChEBI" id="CHEBI:58210"/>
    </cofactor>
</comment>
<organism evidence="7 8">
    <name type="scientific">Phenylobacterium kunshanense</name>
    <dbReference type="NCBI Taxonomy" id="1445034"/>
    <lineage>
        <taxon>Bacteria</taxon>
        <taxon>Pseudomonadati</taxon>
        <taxon>Pseudomonadota</taxon>
        <taxon>Alphaproteobacteria</taxon>
        <taxon>Caulobacterales</taxon>
        <taxon>Caulobacteraceae</taxon>
        <taxon>Phenylobacterium</taxon>
    </lineage>
</organism>
<dbReference type="PANTHER" id="PTHR43673">
    <property type="entry name" value="NAD(P)H NITROREDUCTASE YDGI-RELATED"/>
    <property type="match status" value="1"/>
</dbReference>
<evidence type="ECO:0000256" key="3">
    <source>
        <dbReference type="ARBA" id="ARBA00022630"/>
    </source>
</evidence>
<keyword evidence="5" id="KW-0560">Oxidoreductase</keyword>
<dbReference type="SUPFAM" id="SSF55469">
    <property type="entry name" value="FMN-dependent nitroreductase-like"/>
    <property type="match status" value="1"/>
</dbReference>
<proteinExistence type="inferred from homology"/>
<dbReference type="EMBL" id="QFYS01000006">
    <property type="protein sequence ID" value="RAK64265.1"/>
    <property type="molecule type" value="Genomic_DNA"/>
</dbReference>
<accession>A0A328BC71</accession>
<name>A0A328BC71_9CAUL</name>
<dbReference type="AlphaFoldDB" id="A0A328BC71"/>
<reference evidence="7 8" key="1">
    <citation type="submission" date="2018-05" db="EMBL/GenBank/DDBJ databases">
        <authorList>
            <person name="Lanie J.A."/>
            <person name="Ng W.-L."/>
            <person name="Kazmierczak K.M."/>
            <person name="Andrzejewski T.M."/>
            <person name="Davidsen T.M."/>
            <person name="Wayne K.J."/>
            <person name="Tettelin H."/>
            <person name="Glass J.I."/>
            <person name="Rusch D."/>
            <person name="Podicherti R."/>
            <person name="Tsui H.-C.T."/>
            <person name="Winkler M.E."/>
        </authorList>
    </citation>
    <scope>NUCLEOTIDE SEQUENCE [LARGE SCALE GENOMIC DNA]</scope>
    <source>
        <strain evidence="7 8">BUT-10</strain>
    </source>
</reference>
<dbReference type="CDD" id="cd02136">
    <property type="entry name" value="PnbA_NfnB-like"/>
    <property type="match status" value="1"/>
</dbReference>
<evidence type="ECO:0000256" key="5">
    <source>
        <dbReference type="ARBA" id="ARBA00023002"/>
    </source>
</evidence>
<feature type="domain" description="Nitroreductase" evidence="6">
    <location>
        <begin position="7"/>
        <end position="197"/>
    </location>
</feature>
<dbReference type="InterPro" id="IPR000415">
    <property type="entry name" value="Nitroreductase-like"/>
</dbReference>
<evidence type="ECO:0000256" key="4">
    <source>
        <dbReference type="ARBA" id="ARBA00022643"/>
    </source>
</evidence>
<evidence type="ECO:0000256" key="1">
    <source>
        <dbReference type="ARBA" id="ARBA00001917"/>
    </source>
</evidence>
<gene>
    <name evidence="7" type="ORF">DJ019_13885</name>
</gene>
<dbReference type="InterPro" id="IPR029479">
    <property type="entry name" value="Nitroreductase"/>
</dbReference>